<keyword evidence="3 7" id="KW-0812">Transmembrane</keyword>
<feature type="transmembrane region" description="Helical" evidence="7">
    <location>
        <begin position="81"/>
        <end position="104"/>
    </location>
</feature>
<feature type="transmembrane region" description="Helical" evidence="7">
    <location>
        <begin position="7"/>
        <end position="26"/>
    </location>
</feature>
<name>A0A5C4S3P6_PROVB</name>
<dbReference type="Gene3D" id="1.20.144.10">
    <property type="entry name" value="Phosphatidic acid phosphatase type 2/haloperoxidase"/>
    <property type="match status" value="2"/>
</dbReference>
<dbReference type="PROSITE" id="PS51257">
    <property type="entry name" value="PROKAR_LIPOPROTEIN"/>
    <property type="match status" value="1"/>
</dbReference>
<evidence type="ECO:0000259" key="8">
    <source>
        <dbReference type="SMART" id="SM00014"/>
    </source>
</evidence>
<evidence type="ECO:0000256" key="2">
    <source>
        <dbReference type="ARBA" id="ARBA00022475"/>
    </source>
</evidence>
<feature type="transmembrane region" description="Helical" evidence="7">
    <location>
        <begin position="52"/>
        <end position="69"/>
    </location>
</feature>
<dbReference type="GO" id="GO:0016787">
    <property type="term" value="F:hydrolase activity"/>
    <property type="evidence" value="ECO:0007669"/>
    <property type="project" value="UniProtKB-KW"/>
</dbReference>
<dbReference type="PANTHER" id="PTHR14969:SF62">
    <property type="entry name" value="DECAPRENYLPHOSPHORYL-5-PHOSPHORIBOSE PHOSPHATASE RV3807C-RELATED"/>
    <property type="match status" value="1"/>
</dbReference>
<reference evidence="9 10" key="1">
    <citation type="submission" date="2019-05" db="EMBL/GenBank/DDBJ databases">
        <title>Draft Whole-Genome sequence of the green sulfur bacterium Prosthecochloris vibrioformis DSM 260.</title>
        <authorList>
            <person name="Meyer T.E."/>
            <person name="Kyndt J.A."/>
        </authorList>
    </citation>
    <scope>NUCLEOTIDE SEQUENCE [LARGE SCALE GENOMIC DNA]</scope>
    <source>
        <strain evidence="9 10">DSM 260</strain>
    </source>
</reference>
<feature type="domain" description="Phosphatidic acid phosphatase type 2/haloperoxidase" evidence="8">
    <location>
        <begin position="79"/>
        <end position="192"/>
    </location>
</feature>
<keyword evidence="10" id="KW-1185">Reference proteome</keyword>
<dbReference type="InterPro" id="IPR036938">
    <property type="entry name" value="PAP2/HPO_sf"/>
</dbReference>
<dbReference type="Proteomes" id="UP000309544">
    <property type="component" value="Unassembled WGS sequence"/>
</dbReference>
<feature type="transmembrane region" description="Helical" evidence="7">
    <location>
        <begin position="124"/>
        <end position="146"/>
    </location>
</feature>
<dbReference type="PANTHER" id="PTHR14969">
    <property type="entry name" value="SPHINGOSINE-1-PHOSPHATE PHOSPHOHYDROLASE"/>
    <property type="match status" value="1"/>
</dbReference>
<feature type="transmembrane region" description="Helical" evidence="7">
    <location>
        <begin position="153"/>
        <end position="169"/>
    </location>
</feature>
<evidence type="ECO:0000313" key="9">
    <source>
        <dbReference type="EMBL" id="TNJ38054.1"/>
    </source>
</evidence>
<dbReference type="GO" id="GO:0005886">
    <property type="term" value="C:plasma membrane"/>
    <property type="evidence" value="ECO:0007669"/>
    <property type="project" value="UniProtKB-SubCell"/>
</dbReference>
<gene>
    <name evidence="9" type="ORF">FGF68_02420</name>
</gene>
<keyword evidence="6 7" id="KW-0472">Membrane</keyword>
<dbReference type="SMART" id="SM00014">
    <property type="entry name" value="acidPPc"/>
    <property type="match status" value="1"/>
</dbReference>
<evidence type="ECO:0000256" key="4">
    <source>
        <dbReference type="ARBA" id="ARBA00022801"/>
    </source>
</evidence>
<keyword evidence="5 7" id="KW-1133">Transmembrane helix</keyword>
<dbReference type="SUPFAM" id="SSF48317">
    <property type="entry name" value="Acid phosphatase/Vanadium-dependent haloperoxidase"/>
    <property type="match status" value="1"/>
</dbReference>
<evidence type="ECO:0000256" key="1">
    <source>
        <dbReference type="ARBA" id="ARBA00004651"/>
    </source>
</evidence>
<organism evidence="9 10">
    <name type="scientific">Prosthecochloris vibrioformis</name>
    <name type="common">Chlorobium vibrioforme</name>
    <dbReference type="NCBI Taxonomy" id="1098"/>
    <lineage>
        <taxon>Bacteria</taxon>
        <taxon>Pseudomonadati</taxon>
        <taxon>Chlorobiota</taxon>
        <taxon>Chlorobiia</taxon>
        <taxon>Chlorobiales</taxon>
        <taxon>Chlorobiaceae</taxon>
        <taxon>Prosthecochloris</taxon>
    </lineage>
</organism>
<dbReference type="InterPro" id="IPR000326">
    <property type="entry name" value="PAP2/HPO"/>
</dbReference>
<proteinExistence type="predicted"/>
<evidence type="ECO:0000256" key="6">
    <source>
        <dbReference type="ARBA" id="ARBA00023136"/>
    </source>
</evidence>
<dbReference type="EMBL" id="VDCI01000001">
    <property type="protein sequence ID" value="TNJ38054.1"/>
    <property type="molecule type" value="Genomic_DNA"/>
</dbReference>
<sequence>MNTRNTALITGILALVISCTAGYFWFDRPLTEFFATYRGSGLYLTFKQVTRLGESQWYLIAGLLAWIILKKRAPQQAASGMLLFSSVAASGIAANLFKSLLGRARPRLYFHDGIYGFDFFHIEYAWLSFPSGHSATALSAASALAIMFPRFRVPLYLTGIFVASSRIILTEHYLSDVLAGSALGVATTFILYHHYFQPQLHEPAT</sequence>
<evidence type="ECO:0000313" key="10">
    <source>
        <dbReference type="Proteomes" id="UP000309544"/>
    </source>
</evidence>
<dbReference type="AlphaFoldDB" id="A0A5C4S3P6"/>
<accession>A0A5C4S3P6</accession>
<evidence type="ECO:0000256" key="3">
    <source>
        <dbReference type="ARBA" id="ARBA00022692"/>
    </source>
</evidence>
<protein>
    <submittedName>
        <fullName evidence="9">Phosphatase PAP2 family protein</fullName>
    </submittedName>
</protein>
<evidence type="ECO:0000256" key="7">
    <source>
        <dbReference type="SAM" id="Phobius"/>
    </source>
</evidence>
<keyword evidence="2" id="KW-1003">Cell membrane</keyword>
<feature type="transmembrane region" description="Helical" evidence="7">
    <location>
        <begin position="175"/>
        <end position="192"/>
    </location>
</feature>
<dbReference type="RefSeq" id="WP_139626174.1">
    <property type="nucleotide sequence ID" value="NZ_VDCI01000001.1"/>
</dbReference>
<evidence type="ECO:0000256" key="5">
    <source>
        <dbReference type="ARBA" id="ARBA00022989"/>
    </source>
</evidence>
<keyword evidence="4" id="KW-0378">Hydrolase</keyword>
<dbReference type="Pfam" id="PF01569">
    <property type="entry name" value="PAP2"/>
    <property type="match status" value="1"/>
</dbReference>
<comment type="caution">
    <text evidence="9">The sequence shown here is derived from an EMBL/GenBank/DDBJ whole genome shotgun (WGS) entry which is preliminary data.</text>
</comment>
<comment type="subcellular location">
    <subcellularLocation>
        <location evidence="1">Cell membrane</location>
        <topology evidence="1">Multi-pass membrane protein</topology>
    </subcellularLocation>
</comment>